<dbReference type="GO" id="GO:0071897">
    <property type="term" value="P:DNA biosynthetic process"/>
    <property type="evidence" value="ECO:0007669"/>
    <property type="project" value="UniProtKB-ARBA"/>
</dbReference>
<accession>A0AAD7YAN3</accession>
<evidence type="ECO:0000313" key="3">
    <source>
        <dbReference type="Proteomes" id="UP001231518"/>
    </source>
</evidence>
<sequence length="387" mass="44965">MDKNTPVCAIFCDMTQAFDYVEHNILLNKLEAYGIRGNMLNLIKSYVHNRKQVTQISRINMSTKREEIFTSRERTVPYGVPQGSVLGPPLFTLYINDFPKAIKYPMTLFADDSTITIPCNDKNNYETDIRNTLIEAITWLNNNNLKININKTMIMHFSQRPSLFSNLDIEYNNNKIETANTTKFLGLTIDRNLNWKAHIEALAKKISSAAYALYKLSRTLNIEALLTAYYGLVESVIRYGVIFWGNSTDRDIIFKRQKYCLRSIFNLKTTDSCKNYFTKYRVLTLPSLYILEITMFVKTNPHLFPRMADRFPRNRRDDSQLCLHTSKTALMRKSVICMAPVIYNKLPKSWKELPTPKLKQTMKTFLAQKAYYSITEFINDSMIVIST</sequence>
<comment type="caution">
    <text evidence="2">The sequence shown here is derived from an EMBL/GenBank/DDBJ whole genome shotgun (WGS) entry which is preliminary data.</text>
</comment>
<dbReference type="EMBL" id="JARGEI010000024">
    <property type="protein sequence ID" value="KAJ8709117.1"/>
    <property type="molecule type" value="Genomic_DNA"/>
</dbReference>
<dbReference type="SUPFAM" id="SSF56672">
    <property type="entry name" value="DNA/RNA polymerases"/>
    <property type="match status" value="1"/>
</dbReference>
<protein>
    <recommendedName>
        <fullName evidence="1">Reverse transcriptase domain-containing protein</fullName>
    </recommendedName>
</protein>
<dbReference type="InterPro" id="IPR000477">
    <property type="entry name" value="RT_dom"/>
</dbReference>
<dbReference type="PANTHER" id="PTHR33332">
    <property type="entry name" value="REVERSE TRANSCRIPTASE DOMAIN-CONTAINING PROTEIN"/>
    <property type="match status" value="1"/>
</dbReference>
<dbReference type="Proteomes" id="UP001231518">
    <property type="component" value="Chromosome 22"/>
</dbReference>
<dbReference type="InterPro" id="IPR043502">
    <property type="entry name" value="DNA/RNA_pol_sf"/>
</dbReference>
<dbReference type="PROSITE" id="PS50878">
    <property type="entry name" value="RT_POL"/>
    <property type="match status" value="1"/>
</dbReference>
<feature type="domain" description="Reverse transcriptase" evidence="1">
    <location>
        <begin position="1"/>
        <end position="189"/>
    </location>
</feature>
<dbReference type="Pfam" id="PF00078">
    <property type="entry name" value="RVT_1"/>
    <property type="match status" value="1"/>
</dbReference>
<gene>
    <name evidence="2" type="ORF">PYW07_008943</name>
</gene>
<dbReference type="AlphaFoldDB" id="A0AAD7YAN3"/>
<organism evidence="2 3">
    <name type="scientific">Mythimna separata</name>
    <name type="common">Oriental armyworm</name>
    <name type="synonym">Pseudaletia separata</name>
    <dbReference type="NCBI Taxonomy" id="271217"/>
    <lineage>
        <taxon>Eukaryota</taxon>
        <taxon>Metazoa</taxon>
        <taxon>Ecdysozoa</taxon>
        <taxon>Arthropoda</taxon>
        <taxon>Hexapoda</taxon>
        <taxon>Insecta</taxon>
        <taxon>Pterygota</taxon>
        <taxon>Neoptera</taxon>
        <taxon>Endopterygota</taxon>
        <taxon>Lepidoptera</taxon>
        <taxon>Glossata</taxon>
        <taxon>Ditrysia</taxon>
        <taxon>Noctuoidea</taxon>
        <taxon>Noctuidae</taxon>
        <taxon>Noctuinae</taxon>
        <taxon>Hadenini</taxon>
        <taxon>Mythimna</taxon>
    </lineage>
</organism>
<keyword evidence="3" id="KW-1185">Reference proteome</keyword>
<proteinExistence type="predicted"/>
<reference evidence="2" key="1">
    <citation type="submission" date="2023-03" db="EMBL/GenBank/DDBJ databases">
        <title>Chromosome-level genomes of two armyworms, Mythimna separata and Mythimna loreyi, provide insights into the biosynthesis and reception of sex pheromones.</title>
        <authorList>
            <person name="Zhao H."/>
        </authorList>
    </citation>
    <scope>NUCLEOTIDE SEQUENCE</scope>
    <source>
        <strain evidence="2">BeijingLab</strain>
        <tissue evidence="2">Pupa</tissue>
    </source>
</reference>
<evidence type="ECO:0000313" key="2">
    <source>
        <dbReference type="EMBL" id="KAJ8709117.1"/>
    </source>
</evidence>
<name>A0AAD7YAN3_MYTSE</name>
<evidence type="ECO:0000259" key="1">
    <source>
        <dbReference type="PROSITE" id="PS50878"/>
    </source>
</evidence>